<dbReference type="InParanoid" id="A0A2T2ZZV3"/>
<feature type="transmembrane region" description="Helical" evidence="1">
    <location>
        <begin position="49"/>
        <end position="68"/>
    </location>
</feature>
<evidence type="ECO:0000313" key="2">
    <source>
        <dbReference type="EMBL" id="PSR80230.1"/>
    </source>
</evidence>
<accession>A0A2T2ZZV3</accession>
<proteinExistence type="predicted"/>
<organism evidence="2 3">
    <name type="scientific">Coniella lustricola</name>
    <dbReference type="NCBI Taxonomy" id="2025994"/>
    <lineage>
        <taxon>Eukaryota</taxon>
        <taxon>Fungi</taxon>
        <taxon>Dikarya</taxon>
        <taxon>Ascomycota</taxon>
        <taxon>Pezizomycotina</taxon>
        <taxon>Sordariomycetes</taxon>
        <taxon>Sordariomycetidae</taxon>
        <taxon>Diaporthales</taxon>
        <taxon>Schizoparmaceae</taxon>
        <taxon>Coniella</taxon>
    </lineage>
</organism>
<reference evidence="2 3" key="1">
    <citation type="journal article" date="2018" name="Mycol. Prog.">
        <title>Coniella lustricola, a new species from submerged detritus.</title>
        <authorList>
            <person name="Raudabaugh D.B."/>
            <person name="Iturriaga T."/>
            <person name="Carver A."/>
            <person name="Mondo S."/>
            <person name="Pangilinan J."/>
            <person name="Lipzen A."/>
            <person name="He G."/>
            <person name="Amirebrahimi M."/>
            <person name="Grigoriev I.V."/>
            <person name="Miller A.N."/>
        </authorList>
    </citation>
    <scope>NUCLEOTIDE SEQUENCE [LARGE SCALE GENOMIC DNA]</scope>
    <source>
        <strain evidence="2 3">B22-T-1</strain>
    </source>
</reference>
<dbReference type="EMBL" id="KZ678537">
    <property type="protein sequence ID" value="PSR80230.1"/>
    <property type="molecule type" value="Genomic_DNA"/>
</dbReference>
<keyword evidence="1" id="KW-0812">Transmembrane</keyword>
<dbReference type="Proteomes" id="UP000241462">
    <property type="component" value="Unassembled WGS sequence"/>
</dbReference>
<sequence>MVGRQRRPFWWPKHTPAILSTSVAVIPAVTALMTWMEACIILGGDFPGGFWVCWELNVLFLFLLPYLADCFHK</sequence>
<gene>
    <name evidence="2" type="ORF">BD289DRAFT_72021</name>
</gene>
<feature type="transmembrane region" description="Helical" evidence="1">
    <location>
        <begin position="21"/>
        <end position="43"/>
    </location>
</feature>
<keyword evidence="1" id="KW-1133">Transmembrane helix</keyword>
<keyword evidence="3" id="KW-1185">Reference proteome</keyword>
<protein>
    <submittedName>
        <fullName evidence="2">Uncharacterized protein</fullName>
    </submittedName>
</protein>
<evidence type="ECO:0000256" key="1">
    <source>
        <dbReference type="SAM" id="Phobius"/>
    </source>
</evidence>
<keyword evidence="1" id="KW-0472">Membrane</keyword>
<name>A0A2T2ZZV3_9PEZI</name>
<dbReference type="AlphaFoldDB" id="A0A2T2ZZV3"/>
<evidence type="ECO:0000313" key="3">
    <source>
        <dbReference type="Proteomes" id="UP000241462"/>
    </source>
</evidence>